<accession>A0A1I7WFU0</accession>
<dbReference type="WBParaSite" id="Hba_03849">
    <property type="protein sequence ID" value="Hba_03849"/>
    <property type="gene ID" value="Hba_03849"/>
</dbReference>
<keyword evidence="1" id="KW-1185">Reference proteome</keyword>
<evidence type="ECO:0000313" key="1">
    <source>
        <dbReference type="Proteomes" id="UP000095283"/>
    </source>
</evidence>
<protein>
    <submittedName>
        <fullName evidence="2">Type III effector</fullName>
    </submittedName>
</protein>
<organism evidence="1 2">
    <name type="scientific">Heterorhabditis bacteriophora</name>
    <name type="common">Entomopathogenic nematode worm</name>
    <dbReference type="NCBI Taxonomy" id="37862"/>
    <lineage>
        <taxon>Eukaryota</taxon>
        <taxon>Metazoa</taxon>
        <taxon>Ecdysozoa</taxon>
        <taxon>Nematoda</taxon>
        <taxon>Chromadorea</taxon>
        <taxon>Rhabditida</taxon>
        <taxon>Rhabditina</taxon>
        <taxon>Rhabditomorpha</taxon>
        <taxon>Strongyloidea</taxon>
        <taxon>Heterorhabditidae</taxon>
        <taxon>Heterorhabditis</taxon>
    </lineage>
</organism>
<proteinExistence type="predicted"/>
<reference evidence="2" key="1">
    <citation type="submission" date="2016-11" db="UniProtKB">
        <authorList>
            <consortium name="WormBaseParasite"/>
        </authorList>
    </citation>
    <scope>IDENTIFICATION</scope>
</reference>
<dbReference type="AlphaFoldDB" id="A0A1I7WFU0"/>
<name>A0A1I7WFU0_HETBA</name>
<dbReference type="Proteomes" id="UP000095283">
    <property type="component" value="Unplaced"/>
</dbReference>
<evidence type="ECO:0000313" key="2">
    <source>
        <dbReference type="WBParaSite" id="Hba_03849"/>
    </source>
</evidence>
<sequence length="134" mass="15111">MSTISERLDAIIKQSAWNQQPNSSLSEINATDISLSDRLTALNKSVDNWQNHVKKEDLPTFNSSGGNNRASLCLLEKSDEKIYRTKNCLPSNTDILLNLEKGLKSFFFNSVPYFSLNGFEQNDFDVDVIAQTDM</sequence>